<reference evidence="7" key="1">
    <citation type="submission" date="2023-07" db="EMBL/GenBank/DDBJ databases">
        <authorList>
            <consortium name="AG Swart"/>
            <person name="Singh M."/>
            <person name="Singh A."/>
            <person name="Seah K."/>
            <person name="Emmerich C."/>
        </authorList>
    </citation>
    <scope>NUCLEOTIDE SEQUENCE</scope>
    <source>
        <strain evidence="7">DP1</strain>
    </source>
</reference>
<dbReference type="GO" id="GO:0006914">
    <property type="term" value="P:autophagy"/>
    <property type="evidence" value="ECO:0007669"/>
    <property type="project" value="UniProtKB-KW"/>
</dbReference>
<evidence type="ECO:0000313" key="7">
    <source>
        <dbReference type="EMBL" id="CAI2384430.1"/>
    </source>
</evidence>
<proteinExistence type="inferred from homology"/>
<organism evidence="7 8">
    <name type="scientific">Euplotes crassus</name>
    <dbReference type="NCBI Taxonomy" id="5936"/>
    <lineage>
        <taxon>Eukaryota</taxon>
        <taxon>Sar</taxon>
        <taxon>Alveolata</taxon>
        <taxon>Ciliophora</taxon>
        <taxon>Intramacronucleata</taxon>
        <taxon>Spirotrichea</taxon>
        <taxon>Hypotrichia</taxon>
        <taxon>Euplotida</taxon>
        <taxon>Euplotidae</taxon>
        <taxon>Moneuplotes</taxon>
    </lineage>
</organism>
<accession>A0AAD1Y540</accession>
<comment type="similarity">
    <text evidence="2 6">Belongs to the ATG8 family.</text>
</comment>
<evidence type="ECO:0000256" key="2">
    <source>
        <dbReference type="ARBA" id="ARBA00007293"/>
    </source>
</evidence>
<evidence type="ECO:0000256" key="1">
    <source>
        <dbReference type="ARBA" id="ARBA00004370"/>
    </source>
</evidence>
<dbReference type="Pfam" id="PF02991">
    <property type="entry name" value="ATG8"/>
    <property type="match status" value="1"/>
</dbReference>
<evidence type="ECO:0000256" key="4">
    <source>
        <dbReference type="ARBA" id="ARBA00023288"/>
    </source>
</evidence>
<dbReference type="PANTHER" id="PTHR10969">
    <property type="entry name" value="MICROTUBULE-ASSOCIATED PROTEINS 1A/1B LIGHT CHAIN 3-RELATED"/>
    <property type="match status" value="1"/>
</dbReference>
<dbReference type="Gene3D" id="3.10.20.90">
    <property type="entry name" value="Phosphatidylinositol 3-kinase Catalytic Subunit, Chain A, domain 1"/>
    <property type="match status" value="1"/>
</dbReference>
<protein>
    <recommendedName>
        <fullName evidence="6">Autophagy-related protein</fullName>
    </recommendedName>
</protein>
<feature type="lipid moiety-binding region" description="Phosphatidylserine amidated glycine; alternate" evidence="5">
    <location>
        <position position="115"/>
    </location>
</feature>
<dbReference type="EMBL" id="CAMPGE010026763">
    <property type="protein sequence ID" value="CAI2384430.1"/>
    <property type="molecule type" value="Genomic_DNA"/>
</dbReference>
<evidence type="ECO:0000256" key="6">
    <source>
        <dbReference type="RuleBase" id="RU004384"/>
    </source>
</evidence>
<keyword evidence="6" id="KW-0072">Autophagy</keyword>
<evidence type="ECO:0000313" key="8">
    <source>
        <dbReference type="Proteomes" id="UP001295684"/>
    </source>
</evidence>
<sequence>MEDYKSGPLATRKAASKKATDKFPSKIPIICQKSTSSVLPSLAKSKFLIPKSLEVLEFERLIRKRISLDEREAIFFLINGKIMPRKDSTMEQVYEKEKDEDGFLYVIYTEENFIG</sequence>
<comment type="caution">
    <text evidence="7">The sequence shown here is derived from an EMBL/GenBank/DDBJ whole genome shotgun (WGS) entry which is preliminary data.</text>
</comment>
<dbReference type="SUPFAM" id="SSF54236">
    <property type="entry name" value="Ubiquitin-like"/>
    <property type="match status" value="1"/>
</dbReference>
<evidence type="ECO:0000256" key="5">
    <source>
        <dbReference type="PIRSR" id="PIRSR604241-50"/>
    </source>
</evidence>
<dbReference type="InterPro" id="IPR004241">
    <property type="entry name" value="Atg8-like"/>
</dbReference>
<dbReference type="Proteomes" id="UP001295684">
    <property type="component" value="Unassembled WGS sequence"/>
</dbReference>
<dbReference type="AlphaFoldDB" id="A0AAD1Y540"/>
<comment type="subcellular location">
    <subcellularLocation>
        <location evidence="1">Membrane</location>
    </subcellularLocation>
</comment>
<name>A0AAD1Y540_EUPCR</name>
<evidence type="ECO:0000256" key="3">
    <source>
        <dbReference type="ARBA" id="ARBA00023136"/>
    </source>
</evidence>
<gene>
    <name evidence="7" type="ORF">ECRASSUSDP1_LOCUS25956</name>
</gene>
<dbReference type="GO" id="GO:0016020">
    <property type="term" value="C:membrane"/>
    <property type="evidence" value="ECO:0007669"/>
    <property type="project" value="UniProtKB-SubCell"/>
</dbReference>
<dbReference type="InterPro" id="IPR029071">
    <property type="entry name" value="Ubiquitin-like_domsf"/>
</dbReference>
<keyword evidence="8" id="KW-1185">Reference proteome</keyword>
<keyword evidence="3" id="KW-0472">Membrane</keyword>
<keyword evidence="4 5" id="KW-0449">Lipoprotein</keyword>